<name>A0A076KVI4_NEPPI</name>
<protein>
    <submittedName>
        <fullName evidence="1">BLTX125</fullName>
    </submittedName>
    <submittedName>
        <fullName evidence="2">BLTX694</fullName>
    </submittedName>
    <submittedName>
        <fullName evidence="3">BLTX736</fullName>
    </submittedName>
    <submittedName>
        <fullName evidence="4">BLTX746</fullName>
    </submittedName>
    <submittedName>
        <fullName evidence="5">BLTX753</fullName>
    </submittedName>
</protein>
<reference evidence="2" key="1">
    <citation type="submission" date="2013-07" db="EMBL/GenBank/DDBJ databases">
        <title>Nephila pilipes venom gland.</title>
        <authorList>
            <person name="Huo L.J."/>
        </authorList>
    </citation>
    <scope>NUCLEOTIDE SEQUENCE</scope>
    <source>
        <tissue evidence="2">Venom gland</tissue>
    </source>
</reference>
<organism evidence="2">
    <name type="scientific">Nephila pilipes</name>
    <name type="common">Giant wood spider</name>
    <name type="synonym">Nephila maculata</name>
    <dbReference type="NCBI Taxonomy" id="299642"/>
    <lineage>
        <taxon>Eukaryota</taxon>
        <taxon>Metazoa</taxon>
        <taxon>Ecdysozoa</taxon>
        <taxon>Arthropoda</taxon>
        <taxon>Chelicerata</taxon>
        <taxon>Arachnida</taxon>
        <taxon>Araneae</taxon>
        <taxon>Araneomorphae</taxon>
        <taxon>Entelegynae</taxon>
        <taxon>Araneoidea</taxon>
        <taxon>Nephilidae</taxon>
        <taxon>Nephila</taxon>
    </lineage>
</organism>
<evidence type="ECO:0000313" key="2">
    <source>
        <dbReference type="EMBL" id="AII98045.1"/>
    </source>
</evidence>
<dbReference type="EMBL" id="KF433760">
    <property type="protein sequence ID" value="AII98081.1"/>
    <property type="molecule type" value="mRNA"/>
</dbReference>
<sequence length="15" mass="1815">MRLSDCQLSRFCDQL</sequence>
<dbReference type="EMBL" id="KF433724">
    <property type="protein sequence ID" value="AII98045.1"/>
    <property type="molecule type" value="mRNA"/>
</dbReference>
<proteinExistence type="evidence at transcript level"/>
<evidence type="ECO:0000313" key="5">
    <source>
        <dbReference type="EMBL" id="AII98088.1"/>
    </source>
</evidence>
<dbReference type="EMBL" id="KF433205">
    <property type="protein sequence ID" value="AII97530.1"/>
    <property type="molecule type" value="mRNA"/>
</dbReference>
<evidence type="ECO:0000313" key="3">
    <source>
        <dbReference type="EMBL" id="AII98072.1"/>
    </source>
</evidence>
<dbReference type="EMBL" id="KF433767">
    <property type="protein sequence ID" value="AII98088.1"/>
    <property type="molecule type" value="mRNA"/>
</dbReference>
<accession>A0A076KVI4</accession>
<evidence type="ECO:0000313" key="1">
    <source>
        <dbReference type="EMBL" id="AII97530.1"/>
    </source>
</evidence>
<evidence type="ECO:0000313" key="4">
    <source>
        <dbReference type="EMBL" id="AII98081.1"/>
    </source>
</evidence>
<dbReference type="EMBL" id="KF433751">
    <property type="protein sequence ID" value="AII98072.1"/>
    <property type="molecule type" value="mRNA"/>
</dbReference>